<dbReference type="Proteomes" id="UP001174909">
    <property type="component" value="Unassembled WGS sequence"/>
</dbReference>
<feature type="compositionally biased region" description="Basic and acidic residues" evidence="1">
    <location>
        <begin position="531"/>
        <end position="555"/>
    </location>
</feature>
<feature type="compositionally biased region" description="Pro residues" evidence="1">
    <location>
        <begin position="105"/>
        <end position="124"/>
    </location>
</feature>
<feature type="compositionally biased region" description="Low complexity" evidence="1">
    <location>
        <begin position="147"/>
        <end position="159"/>
    </location>
</feature>
<comment type="caution">
    <text evidence="2">The sequence shown here is derived from an EMBL/GenBank/DDBJ whole genome shotgun (WGS) entry which is preliminary data.</text>
</comment>
<feature type="compositionally biased region" description="Polar residues" evidence="1">
    <location>
        <begin position="753"/>
        <end position="782"/>
    </location>
</feature>
<dbReference type="PRINTS" id="PR01217">
    <property type="entry name" value="PRICHEXTENSN"/>
</dbReference>
<feature type="compositionally biased region" description="Polar residues" evidence="1">
    <location>
        <begin position="126"/>
        <end position="135"/>
    </location>
</feature>
<feature type="region of interest" description="Disordered" evidence="1">
    <location>
        <begin position="1"/>
        <end position="782"/>
    </location>
</feature>
<feature type="compositionally biased region" description="Basic and acidic residues" evidence="1">
    <location>
        <begin position="197"/>
        <end position="209"/>
    </location>
</feature>
<dbReference type="PANTHER" id="PTHR45691">
    <property type="entry name" value="PROTEIN DIAPHANOUS"/>
    <property type="match status" value="1"/>
</dbReference>
<proteinExistence type="predicted"/>
<evidence type="ECO:0000256" key="1">
    <source>
        <dbReference type="SAM" id="MobiDB-lite"/>
    </source>
</evidence>
<feature type="compositionally biased region" description="Gly residues" evidence="1">
    <location>
        <begin position="589"/>
        <end position="614"/>
    </location>
</feature>
<feature type="compositionally biased region" description="Pro residues" evidence="1">
    <location>
        <begin position="26"/>
        <end position="44"/>
    </location>
</feature>
<feature type="compositionally biased region" description="Basic residues" evidence="1">
    <location>
        <begin position="298"/>
        <end position="311"/>
    </location>
</feature>
<feature type="compositionally biased region" description="Pro residues" evidence="1">
    <location>
        <begin position="68"/>
        <end position="95"/>
    </location>
</feature>
<dbReference type="GO" id="GO:0030041">
    <property type="term" value="P:actin filament polymerization"/>
    <property type="evidence" value="ECO:0007669"/>
    <property type="project" value="TreeGrafter"/>
</dbReference>
<organism evidence="2 3">
    <name type="scientific">Geodia barretti</name>
    <name type="common">Barrett's horny sponge</name>
    <dbReference type="NCBI Taxonomy" id="519541"/>
    <lineage>
        <taxon>Eukaryota</taxon>
        <taxon>Metazoa</taxon>
        <taxon>Porifera</taxon>
        <taxon>Demospongiae</taxon>
        <taxon>Heteroscleromorpha</taxon>
        <taxon>Tetractinellida</taxon>
        <taxon>Astrophorina</taxon>
        <taxon>Geodiidae</taxon>
        <taxon>Geodia</taxon>
    </lineage>
</organism>
<feature type="compositionally biased region" description="Polar residues" evidence="1">
    <location>
        <begin position="265"/>
        <end position="278"/>
    </location>
</feature>
<dbReference type="EMBL" id="CASHTH010003522">
    <property type="protein sequence ID" value="CAI8046043.1"/>
    <property type="molecule type" value="Genomic_DNA"/>
</dbReference>
<feature type="compositionally biased region" description="Basic and acidic residues" evidence="1">
    <location>
        <begin position="648"/>
        <end position="657"/>
    </location>
</feature>
<feature type="compositionally biased region" description="Low complexity" evidence="1">
    <location>
        <begin position="502"/>
        <end position="511"/>
    </location>
</feature>
<reference evidence="2" key="1">
    <citation type="submission" date="2023-03" db="EMBL/GenBank/DDBJ databases">
        <authorList>
            <person name="Steffen K."/>
            <person name="Cardenas P."/>
        </authorList>
    </citation>
    <scope>NUCLEOTIDE SEQUENCE</scope>
</reference>
<dbReference type="InterPro" id="IPR051412">
    <property type="entry name" value="Formin_Homology_Diaphanous_sf"/>
</dbReference>
<protein>
    <submittedName>
        <fullName evidence="2">Uncharacterized protein</fullName>
    </submittedName>
</protein>
<feature type="compositionally biased region" description="Basic and acidic residues" evidence="1">
    <location>
        <begin position="361"/>
        <end position="394"/>
    </location>
</feature>
<feature type="compositionally biased region" description="Low complexity" evidence="1">
    <location>
        <begin position="557"/>
        <end position="574"/>
    </location>
</feature>
<evidence type="ECO:0000313" key="3">
    <source>
        <dbReference type="Proteomes" id="UP001174909"/>
    </source>
</evidence>
<gene>
    <name evidence="2" type="ORF">GBAR_LOCUS25456</name>
</gene>
<name>A0AA35X5F8_GEOBA</name>
<evidence type="ECO:0000313" key="2">
    <source>
        <dbReference type="EMBL" id="CAI8046043.1"/>
    </source>
</evidence>
<dbReference type="GO" id="GO:0005884">
    <property type="term" value="C:actin filament"/>
    <property type="evidence" value="ECO:0007669"/>
    <property type="project" value="TreeGrafter"/>
</dbReference>
<sequence length="810" mass="86375">MSDVAISLPPPSAPKHSSSPSSPTIPARPRPPISPITKPLPPPVVTATSKISKDKQRVQKARQRFSPPALPPPAPPPISPSPPPYSSISPPPSPLHPTDSTHQRTPPPRPPPPTIAPPSAPPPSIVSATHPSVHQPSAPPRPQTPDSFPLTSHSSHSSPNAPPTAPPLIQDVEMVGVNGRGEDVTGVAAGVEEEREEGGRGGGGDDERAPVSQGIPANLNLDGEKGDSGPEYVNVESLDEEEEEEEEEEGEDAEDDGGQEEGNTNRRSVVRQNYQNWDFPNHSADSEGSDDGNNHTPRPAHQHHRHRHHKPTQSNPPTLPLNTHPVLMGKMSGGAVAKGGKRRNRAPPPPPGGKKGGGKLEGGREEGRERGRRGREEGRERREGEKERREEHDYSTILRSDYINWEYEQGSGSDSDDTSAVPGPRPHTARPSNPPTLPLNTHPVLMRSHSQGDVIDSNDESGKKPRNRAPPPPPSKTKSKPPRGFAHQLSHQPFSVPPPPSSSSQSHTQSSGNQGGEYARVTKPPPAYKRTKSDQKPGEDGDKGTGSPRERDRVPKSSIIGGASSSSPYQSPVASRKHGEAPVHLDVRAGGGGGKSSGYGSGGEGVTRGGGRVGEGVAPPSRPPPRAPSVAVLAAAGKRKRWSAAEVEGERRGREESPLLANLKRKESSGVPEHLSRPKRQAPPPPVGKGTAVDQSQDQSERESPQGAEAPSERPGSDIKTGNHLQTPPPKPKRLHRRTPPIPSDTVALATEATPTTQESTETEGRSQSTSAGTPLTENGNTRWDRLLHKMEFFTIDLVKDGDRSLGYWC</sequence>
<feature type="compositionally biased region" description="Low complexity" evidence="1">
    <location>
        <begin position="14"/>
        <end position="25"/>
    </location>
</feature>
<feature type="compositionally biased region" description="Basic and acidic residues" evidence="1">
    <location>
        <begin position="577"/>
        <end position="587"/>
    </location>
</feature>
<dbReference type="AlphaFoldDB" id="A0AA35X5F8"/>
<accession>A0AA35X5F8</accession>
<feature type="compositionally biased region" description="Acidic residues" evidence="1">
    <location>
        <begin position="237"/>
        <end position="259"/>
    </location>
</feature>
<dbReference type="PANTHER" id="PTHR45691:SF6">
    <property type="entry name" value="PROTEIN DIAPHANOUS"/>
    <property type="match status" value="1"/>
</dbReference>
<keyword evidence="3" id="KW-1185">Reference proteome</keyword>